<reference evidence="1" key="1">
    <citation type="submission" date="2019-08" db="EMBL/GenBank/DDBJ databases">
        <authorList>
            <person name="Kucharzyk K."/>
            <person name="Murdoch R.W."/>
            <person name="Higgins S."/>
            <person name="Loffler F."/>
        </authorList>
    </citation>
    <scope>NUCLEOTIDE SEQUENCE</scope>
</reference>
<dbReference type="InterPro" id="IPR018989">
    <property type="entry name" value="DUF2001"/>
</dbReference>
<accession>A0A644ZZ40</accession>
<dbReference type="SUPFAM" id="SSF69279">
    <property type="entry name" value="Phage tail proteins"/>
    <property type="match status" value="1"/>
</dbReference>
<dbReference type="Gene3D" id="2.30.110.40">
    <property type="entry name" value="Phage tail tube protein"/>
    <property type="match status" value="1"/>
</dbReference>
<proteinExistence type="predicted"/>
<dbReference type="Pfam" id="PF09393">
    <property type="entry name" value="DUF2001"/>
    <property type="match status" value="1"/>
</dbReference>
<sequence length="155" mass="17380">MSTMIKDDALSAKAAVCYVTIDGERYEFMRAINVEAKLEKTKTELAIMGRMTKGHKTVGLNGTGSATFHYGTSIFRKCMKKLQDTGADFYFDMQITNEDVTSSTGRQTIILRDCNIDSVILARMDADGETLEDEFDFTFEGFEMPETFTESTRGI</sequence>
<dbReference type="InterPro" id="IPR038628">
    <property type="entry name" value="XkdM-like_sf"/>
</dbReference>
<protein>
    <submittedName>
        <fullName evidence="1">Phage-like element PBSX protein XkdM</fullName>
    </submittedName>
</protein>
<organism evidence="1">
    <name type="scientific">bioreactor metagenome</name>
    <dbReference type="NCBI Taxonomy" id="1076179"/>
    <lineage>
        <taxon>unclassified sequences</taxon>
        <taxon>metagenomes</taxon>
        <taxon>ecological metagenomes</taxon>
    </lineage>
</organism>
<comment type="caution">
    <text evidence="1">The sequence shown here is derived from an EMBL/GenBank/DDBJ whole genome shotgun (WGS) entry which is preliminary data.</text>
</comment>
<gene>
    <name evidence="1" type="primary">xkdM_3</name>
    <name evidence="1" type="ORF">SDC9_92923</name>
</gene>
<evidence type="ECO:0000313" key="1">
    <source>
        <dbReference type="EMBL" id="MPM46225.1"/>
    </source>
</evidence>
<name>A0A644ZZ40_9ZZZZ</name>
<dbReference type="EMBL" id="VSSQ01011191">
    <property type="protein sequence ID" value="MPM46225.1"/>
    <property type="molecule type" value="Genomic_DNA"/>
</dbReference>
<dbReference type="AlphaFoldDB" id="A0A644ZZ40"/>